<feature type="compositionally biased region" description="Basic and acidic residues" evidence="5">
    <location>
        <begin position="259"/>
        <end position="274"/>
    </location>
</feature>
<evidence type="ECO:0000256" key="2">
    <source>
        <dbReference type="ARBA" id="ARBA00023125"/>
    </source>
</evidence>
<dbReference type="InterPro" id="IPR009071">
    <property type="entry name" value="HMG_box_dom"/>
</dbReference>
<evidence type="ECO:0000256" key="1">
    <source>
        <dbReference type="ARBA" id="ARBA00004123"/>
    </source>
</evidence>
<dbReference type="FunFam" id="1.10.30.10:FF:000007">
    <property type="entry name" value="Transcription factor SOX"/>
    <property type="match status" value="1"/>
</dbReference>
<dbReference type="Pfam" id="PF00505">
    <property type="entry name" value="HMG_box"/>
    <property type="match status" value="1"/>
</dbReference>
<dbReference type="GO" id="GO:0007420">
    <property type="term" value="P:brain development"/>
    <property type="evidence" value="ECO:0007669"/>
    <property type="project" value="TreeGrafter"/>
</dbReference>
<dbReference type="GO" id="GO:0030182">
    <property type="term" value="P:neuron differentiation"/>
    <property type="evidence" value="ECO:0007669"/>
    <property type="project" value="TreeGrafter"/>
</dbReference>
<feature type="region of interest" description="Disordered" evidence="5">
    <location>
        <begin position="113"/>
        <end position="139"/>
    </location>
</feature>
<comment type="caution">
    <text evidence="7">The sequence shown here is derived from an EMBL/GenBank/DDBJ whole genome shotgun (WGS) entry which is preliminary data.</text>
</comment>
<feature type="DNA-binding region" description="HMG box" evidence="4">
    <location>
        <begin position="177"/>
        <end position="245"/>
    </location>
</feature>
<evidence type="ECO:0000256" key="4">
    <source>
        <dbReference type="PROSITE-ProRule" id="PRU00267"/>
    </source>
</evidence>
<dbReference type="InterPro" id="IPR050140">
    <property type="entry name" value="SRY-related_HMG-box_TF-like"/>
</dbReference>
<dbReference type="STRING" id="400727.A0A2T7NQL6"/>
<feature type="compositionally biased region" description="Low complexity" evidence="5">
    <location>
        <begin position="285"/>
        <end position="299"/>
    </location>
</feature>
<reference evidence="7 8" key="1">
    <citation type="submission" date="2018-04" db="EMBL/GenBank/DDBJ databases">
        <title>The genome of golden apple snail Pomacea canaliculata provides insight into stress tolerance and invasive adaptation.</title>
        <authorList>
            <person name="Liu C."/>
            <person name="Liu B."/>
            <person name="Ren Y."/>
            <person name="Zhang Y."/>
            <person name="Wang H."/>
            <person name="Li S."/>
            <person name="Jiang F."/>
            <person name="Yin L."/>
            <person name="Zhang G."/>
            <person name="Qian W."/>
            <person name="Fan W."/>
        </authorList>
    </citation>
    <scope>NUCLEOTIDE SEQUENCE [LARGE SCALE GENOMIC DNA]</scope>
    <source>
        <strain evidence="7">SZHN2017</strain>
        <tissue evidence="7">Muscle</tissue>
    </source>
</reference>
<dbReference type="GO" id="GO:0005634">
    <property type="term" value="C:nucleus"/>
    <property type="evidence" value="ECO:0007669"/>
    <property type="project" value="UniProtKB-SubCell"/>
</dbReference>
<dbReference type="Proteomes" id="UP000245119">
    <property type="component" value="Linkage Group LG10"/>
</dbReference>
<dbReference type="PANTHER" id="PTHR10270:SF323">
    <property type="entry name" value="TRANSCRIPTION FACTOR SOX-14-RELATED"/>
    <property type="match status" value="1"/>
</dbReference>
<dbReference type="Gene3D" id="1.10.30.10">
    <property type="entry name" value="High mobility group box domain"/>
    <property type="match status" value="1"/>
</dbReference>
<comment type="subcellular location">
    <subcellularLocation>
        <location evidence="1">Nucleus</location>
    </subcellularLocation>
</comment>
<sequence length="568" mass="62011">MEIMEMESPMDHFLSVPCSDSFAAAMHTSSRSAAVVPCTTAALLNNINFSAGNGLFVDFTDGQKDLAKLFTFPTKTFAKVEPSSVKKEINMNDLASLSYDTVHLEPSIKTERLSPCPSISEMSPQPCSSSSQRSGVAMSPLQDDSLGAIEFGSRLVKPDSRTPYTDATNCKKPTNHVKRPMNAFMVWSQIERRKISENSPDIHNAEISKRLGRQWKLLTDEERAPYIAEAEKLRVMHMREYPDYKYRPRKKVKPATKPVRTDSGRVSKPSERTGGKTARKGKTQSSRARSSGANGRAAAVPEGGTAAVKVDKKDSMGEYMQRVGQLLEDRKAKRQPSDKLAIMQTFSEEVSGRLSAVFGDGKPHKNIRLTIDQDFRNSIKASQAVAVSPLQLTPPHCNQDVPGNMAVFKPPSPENGLYGDEQDVYETPVSTPPDDEASAAGKASVPPQPAFSALPPAGPINEPLDDLNGIDVEKLMPLDTLDLKVFLDNADISLPCTFADMDADMPSGVGAADAGLALHDASDAVPPHGMLSNNWYENCFENCFEPPSSPRFEDLPLPENFIQNSMTS</sequence>
<feature type="domain" description="HMG box" evidence="6">
    <location>
        <begin position="177"/>
        <end position="245"/>
    </location>
</feature>
<feature type="region of interest" description="Disordered" evidence="5">
    <location>
        <begin position="246"/>
        <end position="307"/>
    </location>
</feature>
<evidence type="ECO:0000313" key="7">
    <source>
        <dbReference type="EMBL" id="PVD23458.1"/>
    </source>
</evidence>
<organism evidence="7 8">
    <name type="scientific">Pomacea canaliculata</name>
    <name type="common">Golden apple snail</name>
    <dbReference type="NCBI Taxonomy" id="400727"/>
    <lineage>
        <taxon>Eukaryota</taxon>
        <taxon>Metazoa</taxon>
        <taxon>Spiralia</taxon>
        <taxon>Lophotrochozoa</taxon>
        <taxon>Mollusca</taxon>
        <taxon>Gastropoda</taxon>
        <taxon>Caenogastropoda</taxon>
        <taxon>Architaenioglossa</taxon>
        <taxon>Ampullarioidea</taxon>
        <taxon>Ampullariidae</taxon>
        <taxon>Pomacea</taxon>
    </lineage>
</organism>
<keyword evidence="3 4" id="KW-0539">Nucleus</keyword>
<dbReference type="GO" id="GO:0000122">
    <property type="term" value="P:negative regulation of transcription by RNA polymerase II"/>
    <property type="evidence" value="ECO:0007669"/>
    <property type="project" value="TreeGrafter"/>
</dbReference>
<evidence type="ECO:0000256" key="3">
    <source>
        <dbReference type="ARBA" id="ARBA00023242"/>
    </source>
</evidence>
<dbReference type="AlphaFoldDB" id="A0A2T7NQL6"/>
<feature type="region of interest" description="Disordered" evidence="5">
    <location>
        <begin position="403"/>
        <end position="462"/>
    </location>
</feature>
<evidence type="ECO:0000313" key="8">
    <source>
        <dbReference type="Proteomes" id="UP000245119"/>
    </source>
</evidence>
<evidence type="ECO:0000256" key="5">
    <source>
        <dbReference type="SAM" id="MobiDB-lite"/>
    </source>
</evidence>
<feature type="compositionally biased region" description="Low complexity" evidence="5">
    <location>
        <begin position="118"/>
        <end position="134"/>
    </location>
</feature>
<dbReference type="CDD" id="cd22029">
    <property type="entry name" value="HMG-box_SoxC"/>
    <property type="match status" value="1"/>
</dbReference>
<dbReference type="InterPro" id="IPR036910">
    <property type="entry name" value="HMG_box_dom_sf"/>
</dbReference>
<dbReference type="PANTHER" id="PTHR10270">
    <property type="entry name" value="SOX TRANSCRIPTION FACTOR"/>
    <property type="match status" value="1"/>
</dbReference>
<dbReference type="OrthoDB" id="6247875at2759"/>
<proteinExistence type="predicted"/>
<name>A0A2T7NQL6_POMCA</name>
<dbReference type="SUPFAM" id="SSF47095">
    <property type="entry name" value="HMG-box"/>
    <property type="match status" value="1"/>
</dbReference>
<evidence type="ECO:0000259" key="6">
    <source>
        <dbReference type="PROSITE" id="PS50118"/>
    </source>
</evidence>
<protein>
    <recommendedName>
        <fullName evidence="6">HMG box domain-containing protein</fullName>
    </recommendedName>
</protein>
<accession>A0A2T7NQL6</accession>
<dbReference type="EMBL" id="PZQS01000010">
    <property type="protein sequence ID" value="PVD23458.1"/>
    <property type="molecule type" value="Genomic_DNA"/>
</dbReference>
<keyword evidence="2 4" id="KW-0238">DNA-binding</keyword>
<keyword evidence="8" id="KW-1185">Reference proteome</keyword>
<dbReference type="PROSITE" id="PS50118">
    <property type="entry name" value="HMG_BOX_2"/>
    <property type="match status" value="1"/>
</dbReference>
<gene>
    <name evidence="7" type="ORF">C0Q70_16730</name>
</gene>
<dbReference type="SMART" id="SM00398">
    <property type="entry name" value="HMG"/>
    <property type="match status" value="1"/>
</dbReference>
<dbReference type="GO" id="GO:0001228">
    <property type="term" value="F:DNA-binding transcription activator activity, RNA polymerase II-specific"/>
    <property type="evidence" value="ECO:0007669"/>
    <property type="project" value="TreeGrafter"/>
</dbReference>
<dbReference type="GO" id="GO:0000978">
    <property type="term" value="F:RNA polymerase II cis-regulatory region sequence-specific DNA binding"/>
    <property type="evidence" value="ECO:0007669"/>
    <property type="project" value="TreeGrafter"/>
</dbReference>